<sequence length="78" mass="8358">MHKRLLLIVLIVATVAGAYWLTRPVPSSETPEKAPEISGVYADDWMARCGALDGDAQEKCTRLLDAAYGRTAGAPIGK</sequence>
<dbReference type="EMBL" id="JAAIYP010000037">
    <property type="protein sequence ID" value="NFV80418.1"/>
    <property type="molecule type" value="Genomic_DNA"/>
</dbReference>
<name>A0A7C9QTP8_9PROT</name>
<proteinExistence type="predicted"/>
<dbReference type="RefSeq" id="WP_163678654.1">
    <property type="nucleotide sequence ID" value="NZ_JAAIYP010000037.1"/>
</dbReference>
<accession>A0A7C9QTP8</accession>
<dbReference type="Proteomes" id="UP000480684">
    <property type="component" value="Unassembled WGS sequence"/>
</dbReference>
<evidence type="ECO:0000313" key="1">
    <source>
        <dbReference type="EMBL" id="NFV80418.1"/>
    </source>
</evidence>
<keyword evidence="2" id="KW-1185">Reference proteome</keyword>
<comment type="caution">
    <text evidence="1">The sequence shown here is derived from an EMBL/GenBank/DDBJ whole genome shotgun (WGS) entry which is preliminary data.</text>
</comment>
<reference evidence="1 2" key="1">
    <citation type="submission" date="2020-02" db="EMBL/GenBank/DDBJ databases">
        <authorList>
            <person name="Dziuba M."/>
            <person name="Kuznetsov B."/>
            <person name="Mardanov A."/>
            <person name="Ravin N."/>
            <person name="Grouzdev D."/>
        </authorList>
    </citation>
    <scope>NUCLEOTIDE SEQUENCE [LARGE SCALE GENOMIC DNA]</scope>
    <source>
        <strain evidence="1 2">SpK</strain>
    </source>
</reference>
<organism evidence="1 2">
    <name type="scientific">Magnetospirillum aberrantis SpK</name>
    <dbReference type="NCBI Taxonomy" id="908842"/>
    <lineage>
        <taxon>Bacteria</taxon>
        <taxon>Pseudomonadati</taxon>
        <taxon>Pseudomonadota</taxon>
        <taxon>Alphaproteobacteria</taxon>
        <taxon>Rhodospirillales</taxon>
        <taxon>Rhodospirillaceae</taxon>
        <taxon>Magnetospirillum</taxon>
    </lineage>
</organism>
<gene>
    <name evidence="1" type="ORF">G4223_09885</name>
</gene>
<evidence type="ECO:0000313" key="2">
    <source>
        <dbReference type="Proteomes" id="UP000480684"/>
    </source>
</evidence>
<protein>
    <submittedName>
        <fullName evidence="1">Uncharacterized protein</fullName>
    </submittedName>
</protein>
<dbReference type="AlphaFoldDB" id="A0A7C9QTP8"/>